<reference evidence="2" key="1">
    <citation type="submission" date="2023-10" db="EMBL/GenBank/DDBJ databases">
        <title>Screening of Alkalihalophilus pseudofirmusBZ-TG-HK211 and Its Alleviation of Salt Stress on Rapeseed Growth.</title>
        <authorList>
            <person name="Zhao B."/>
            <person name="Guo T."/>
        </authorList>
    </citation>
    <scope>NUCLEOTIDE SEQUENCE</scope>
    <source>
        <strain evidence="2">BZ-TG-HK211</strain>
    </source>
</reference>
<protein>
    <submittedName>
        <fullName evidence="2">Carbohydrate-binding protein</fullName>
    </submittedName>
</protein>
<dbReference type="CDD" id="cd04084">
    <property type="entry name" value="CBM6_xylanase-like"/>
    <property type="match status" value="1"/>
</dbReference>
<dbReference type="Proteomes" id="UP001285636">
    <property type="component" value="Unassembled WGS sequence"/>
</dbReference>
<evidence type="ECO:0000313" key="2">
    <source>
        <dbReference type="EMBL" id="MDV2887861.1"/>
    </source>
</evidence>
<feature type="domain" description="CBM6" evidence="1">
    <location>
        <begin position="1"/>
        <end position="84"/>
    </location>
</feature>
<dbReference type="InterPro" id="IPR005084">
    <property type="entry name" value="CBM6"/>
</dbReference>
<dbReference type="EMBL" id="JAWJAY010000576">
    <property type="protein sequence ID" value="MDV2887861.1"/>
    <property type="molecule type" value="Genomic_DNA"/>
</dbReference>
<evidence type="ECO:0000259" key="1">
    <source>
        <dbReference type="PROSITE" id="PS51175"/>
    </source>
</evidence>
<proteinExistence type="predicted"/>
<dbReference type="Gene3D" id="2.60.120.260">
    <property type="entry name" value="Galactose-binding domain-like"/>
    <property type="match status" value="1"/>
</dbReference>
<dbReference type="GO" id="GO:0030246">
    <property type="term" value="F:carbohydrate binding"/>
    <property type="evidence" value="ECO:0007669"/>
    <property type="project" value="InterPro"/>
</dbReference>
<evidence type="ECO:0000313" key="3">
    <source>
        <dbReference type="Proteomes" id="UP001285636"/>
    </source>
</evidence>
<dbReference type="AlphaFoldDB" id="A0AAJ2NST6"/>
<dbReference type="RefSeq" id="WP_323467991.1">
    <property type="nucleotide sequence ID" value="NZ_JAWJAY010000576.1"/>
</dbReference>
<feature type="non-terminal residue" evidence="2">
    <location>
        <position position="1"/>
    </location>
</feature>
<dbReference type="PROSITE" id="PS51175">
    <property type="entry name" value="CBM6"/>
    <property type="match status" value="1"/>
</dbReference>
<dbReference type="SUPFAM" id="SSF49785">
    <property type="entry name" value="Galactose-binding domain-like"/>
    <property type="match status" value="1"/>
</dbReference>
<feature type="non-terminal residue" evidence="2">
    <location>
        <position position="91"/>
    </location>
</feature>
<gene>
    <name evidence="2" type="ORF">RYX45_22085</name>
</gene>
<name>A0AAJ2NST6_ALKPS</name>
<dbReference type="Pfam" id="PF03422">
    <property type="entry name" value="CBM_6"/>
    <property type="match status" value="1"/>
</dbReference>
<dbReference type="InterPro" id="IPR008979">
    <property type="entry name" value="Galactose-bd-like_sf"/>
</dbReference>
<sequence>INYSGQPSDTAKDANIEVYLDSFDSEPVFTIQTPPTTGWSDYKTISLNLTKEQSNKLTGMHDLLLKFKGSEKTYVANVDWFRFAKKININV</sequence>
<accession>A0AAJ2NST6</accession>
<comment type="caution">
    <text evidence="2">The sequence shown here is derived from an EMBL/GenBank/DDBJ whole genome shotgun (WGS) entry which is preliminary data.</text>
</comment>
<organism evidence="2 3">
    <name type="scientific">Alkalihalophilus pseudofirmus</name>
    <name type="common">Bacillus pseudofirmus</name>
    <dbReference type="NCBI Taxonomy" id="79885"/>
    <lineage>
        <taxon>Bacteria</taxon>
        <taxon>Bacillati</taxon>
        <taxon>Bacillota</taxon>
        <taxon>Bacilli</taxon>
        <taxon>Bacillales</taxon>
        <taxon>Bacillaceae</taxon>
        <taxon>Alkalihalophilus</taxon>
    </lineage>
</organism>